<dbReference type="AlphaFoldDB" id="A0A167UWE1"/>
<evidence type="ECO:0000313" key="1">
    <source>
        <dbReference type="EMBL" id="KZP04375.1"/>
    </source>
</evidence>
<gene>
    <name evidence="1" type="ORF">FIBSPDRAFT_413165</name>
</gene>
<dbReference type="EMBL" id="KV417929">
    <property type="protein sequence ID" value="KZP04375.1"/>
    <property type="molecule type" value="Genomic_DNA"/>
</dbReference>
<keyword evidence="2" id="KW-1185">Reference proteome</keyword>
<reference evidence="1 2" key="1">
    <citation type="journal article" date="2016" name="Mol. Biol. Evol.">
        <title>Comparative Genomics of Early-Diverging Mushroom-Forming Fungi Provides Insights into the Origins of Lignocellulose Decay Capabilities.</title>
        <authorList>
            <person name="Nagy L.G."/>
            <person name="Riley R."/>
            <person name="Tritt A."/>
            <person name="Adam C."/>
            <person name="Daum C."/>
            <person name="Floudas D."/>
            <person name="Sun H."/>
            <person name="Yadav J.S."/>
            <person name="Pangilinan J."/>
            <person name="Larsson K.H."/>
            <person name="Matsuura K."/>
            <person name="Barry K."/>
            <person name="Labutti K."/>
            <person name="Kuo R."/>
            <person name="Ohm R.A."/>
            <person name="Bhattacharya S.S."/>
            <person name="Shirouzu T."/>
            <person name="Yoshinaga Y."/>
            <person name="Martin F.M."/>
            <person name="Grigoriev I.V."/>
            <person name="Hibbett D.S."/>
        </authorList>
    </citation>
    <scope>NUCLEOTIDE SEQUENCE [LARGE SCALE GENOMIC DNA]</scope>
    <source>
        <strain evidence="1 2">CBS 109695</strain>
    </source>
</reference>
<dbReference type="Proteomes" id="UP000076532">
    <property type="component" value="Unassembled WGS sequence"/>
</dbReference>
<evidence type="ECO:0000313" key="2">
    <source>
        <dbReference type="Proteomes" id="UP000076532"/>
    </source>
</evidence>
<sequence>MALLGPIWGHLMSVVDGFKGSARRAQDYQLESNSKRYAAAEGGNLKEKCRTRDIMDAGETSYSASRLAWTIPARSRPLPSYHLDRAYSDFLLTLTRCKMLIAMTLLRT</sequence>
<proteinExistence type="predicted"/>
<protein>
    <submittedName>
        <fullName evidence="1">Uncharacterized protein</fullName>
    </submittedName>
</protein>
<name>A0A167UWE1_9AGAM</name>
<organism evidence="1 2">
    <name type="scientific">Athelia psychrophila</name>
    <dbReference type="NCBI Taxonomy" id="1759441"/>
    <lineage>
        <taxon>Eukaryota</taxon>
        <taxon>Fungi</taxon>
        <taxon>Dikarya</taxon>
        <taxon>Basidiomycota</taxon>
        <taxon>Agaricomycotina</taxon>
        <taxon>Agaricomycetes</taxon>
        <taxon>Agaricomycetidae</taxon>
        <taxon>Atheliales</taxon>
        <taxon>Atheliaceae</taxon>
        <taxon>Athelia</taxon>
    </lineage>
</organism>
<accession>A0A167UWE1</accession>